<name>A0AAT9HP30_9ACTN</name>
<protein>
    <recommendedName>
        <fullName evidence="6">PKS/mFAS DH domain-containing protein</fullName>
    </recommendedName>
</protein>
<evidence type="ECO:0000256" key="3">
    <source>
        <dbReference type="ARBA" id="ARBA00022553"/>
    </source>
</evidence>
<dbReference type="InterPro" id="IPR001227">
    <property type="entry name" value="Ac_transferase_dom_sf"/>
</dbReference>
<evidence type="ECO:0000256" key="2">
    <source>
        <dbReference type="ARBA" id="ARBA00022450"/>
    </source>
</evidence>
<dbReference type="Pfam" id="PF21089">
    <property type="entry name" value="PKS_DH_N"/>
    <property type="match status" value="1"/>
</dbReference>
<dbReference type="PANTHER" id="PTHR43775:SF37">
    <property type="entry name" value="SI:DKEY-61P9.11"/>
    <property type="match status" value="1"/>
</dbReference>
<keyword evidence="3" id="KW-0597">Phosphoprotein</keyword>
<dbReference type="PANTHER" id="PTHR43775">
    <property type="entry name" value="FATTY ACID SYNTHASE"/>
    <property type="match status" value="1"/>
</dbReference>
<comment type="pathway">
    <text evidence="1">Antibiotic biosynthesis.</text>
</comment>
<evidence type="ECO:0000256" key="1">
    <source>
        <dbReference type="ARBA" id="ARBA00004792"/>
    </source>
</evidence>
<dbReference type="Gene3D" id="3.30.70.3290">
    <property type="match status" value="1"/>
</dbReference>
<sequence length="256" mass="27767">MRFTDAVDRLADDGHGVFLEIGPHPVLGHSISECLAARGREARTVPSIRRQEDERERFTLSLAALHNLGFDIDWAAVHPTGRPVPLPRYPWKRDRYWTEPEPVERVRLGRLDHPLLGRRLDTAEPTWEARLDVESLPYLKDHLIQGSAVFPAAGYVEMATQAVRTTIGGGAALVDIELRKALFLPTGPESTTVPTAPVQLSFRGEDAEFTIATAPGAAPVSGPCTPAVPHAPPSADTIEGSPSWTSTRSVAAAHAT</sequence>
<evidence type="ECO:0000256" key="4">
    <source>
        <dbReference type="PROSITE-ProRule" id="PRU01363"/>
    </source>
</evidence>
<dbReference type="InterPro" id="IPR042104">
    <property type="entry name" value="PKS_dehydratase_sf"/>
</dbReference>
<dbReference type="InterPro" id="IPR049552">
    <property type="entry name" value="PKS_DH_N"/>
</dbReference>
<dbReference type="InterPro" id="IPR050091">
    <property type="entry name" value="PKS_NRPS_Biosynth_Enz"/>
</dbReference>
<accession>A0AAT9HP30</accession>
<evidence type="ECO:0000313" key="7">
    <source>
        <dbReference type="EMBL" id="BFO19322.1"/>
    </source>
</evidence>
<comment type="caution">
    <text evidence="4">Lacks conserved residue(s) required for the propagation of feature annotation.</text>
</comment>
<feature type="domain" description="PKS/mFAS DH" evidence="6">
    <location>
        <begin position="113"/>
        <end position="256"/>
    </location>
</feature>
<dbReference type="InterPro" id="IPR020807">
    <property type="entry name" value="PKS_DH"/>
</dbReference>
<reference evidence="7" key="2">
    <citation type="submission" date="2024-07" db="EMBL/GenBank/DDBJ databases">
        <title>Streptomyces haneummycinica sp. nov., a new antibiotic-producing actinobacterium isolated from marine sediment.</title>
        <authorList>
            <person name="Uemura M."/>
            <person name="Hamada M."/>
            <person name="Hirano S."/>
            <person name="Kobayashi K."/>
            <person name="Ohshiro T."/>
            <person name="Kobayashi T."/>
            <person name="Terahara T."/>
        </authorList>
    </citation>
    <scope>NUCLEOTIDE SEQUENCE</scope>
    <source>
        <strain evidence="7">KM77-8</strain>
    </source>
</reference>
<organism evidence="7">
    <name type="scientific">Streptomyces haneummycinicus</name>
    <dbReference type="NCBI Taxonomy" id="3074435"/>
    <lineage>
        <taxon>Bacteria</taxon>
        <taxon>Bacillati</taxon>
        <taxon>Actinomycetota</taxon>
        <taxon>Actinomycetes</taxon>
        <taxon>Kitasatosporales</taxon>
        <taxon>Streptomycetaceae</taxon>
        <taxon>Streptomyces</taxon>
    </lineage>
</organism>
<feature type="compositionally biased region" description="Polar residues" evidence="5">
    <location>
        <begin position="240"/>
        <end position="249"/>
    </location>
</feature>
<reference evidence="7" key="1">
    <citation type="submission" date="2024-06" db="EMBL/GenBank/DDBJ databases">
        <authorList>
            <consortium name="consrtm"/>
            <person name="Uemura M."/>
            <person name="Terahara T."/>
        </authorList>
    </citation>
    <scope>NUCLEOTIDE SEQUENCE</scope>
    <source>
        <strain evidence="7">KM77-8</strain>
    </source>
</reference>
<gene>
    <name evidence="7" type="ORF">SHKM778_57100</name>
</gene>
<dbReference type="PROSITE" id="PS52019">
    <property type="entry name" value="PKS_MFAS_DH"/>
    <property type="match status" value="1"/>
</dbReference>
<evidence type="ECO:0000259" key="6">
    <source>
        <dbReference type="PROSITE" id="PS52019"/>
    </source>
</evidence>
<keyword evidence="2" id="KW-0596">Phosphopantetheine</keyword>
<dbReference type="InterPro" id="IPR016035">
    <property type="entry name" value="Acyl_Trfase/lysoPLipase"/>
</dbReference>
<dbReference type="GO" id="GO:0006633">
    <property type="term" value="P:fatty acid biosynthetic process"/>
    <property type="evidence" value="ECO:0007669"/>
    <property type="project" value="TreeGrafter"/>
</dbReference>
<dbReference type="InterPro" id="IPR049900">
    <property type="entry name" value="PKS_mFAS_DH"/>
</dbReference>
<dbReference type="Gene3D" id="3.10.129.110">
    <property type="entry name" value="Polyketide synthase dehydratase"/>
    <property type="match status" value="1"/>
</dbReference>
<dbReference type="SMART" id="SM00826">
    <property type="entry name" value="PKS_DH"/>
    <property type="match status" value="1"/>
</dbReference>
<dbReference type="Gene3D" id="3.40.366.10">
    <property type="entry name" value="Malonyl-Coenzyme A Acyl Carrier Protein, domain 2"/>
    <property type="match status" value="1"/>
</dbReference>
<evidence type="ECO:0000256" key="5">
    <source>
        <dbReference type="SAM" id="MobiDB-lite"/>
    </source>
</evidence>
<dbReference type="AlphaFoldDB" id="A0AAT9HP30"/>
<dbReference type="SUPFAM" id="SSF52151">
    <property type="entry name" value="FabD/lysophospholipase-like"/>
    <property type="match status" value="1"/>
</dbReference>
<dbReference type="EMBL" id="AP035768">
    <property type="protein sequence ID" value="BFO19322.1"/>
    <property type="molecule type" value="Genomic_DNA"/>
</dbReference>
<dbReference type="GO" id="GO:0004312">
    <property type="term" value="F:fatty acid synthase activity"/>
    <property type="evidence" value="ECO:0007669"/>
    <property type="project" value="TreeGrafter"/>
</dbReference>
<feature type="region of interest" description="N-terminal hotdog fold" evidence="4">
    <location>
        <begin position="113"/>
        <end position="242"/>
    </location>
</feature>
<feature type="region of interest" description="Disordered" evidence="5">
    <location>
        <begin position="218"/>
        <end position="256"/>
    </location>
</feature>
<proteinExistence type="predicted"/>